<dbReference type="Gene3D" id="3.90.180.10">
    <property type="entry name" value="Medium-chain alcohol dehydrogenases, catalytic domain"/>
    <property type="match status" value="1"/>
</dbReference>
<dbReference type="EC" id="1.1.1.103" evidence="5"/>
<dbReference type="PANTHER" id="PTHR43401">
    <property type="entry name" value="L-THREONINE 3-DEHYDROGENASE"/>
    <property type="match status" value="1"/>
</dbReference>
<dbReference type="Proteomes" id="UP000229681">
    <property type="component" value="Unassembled WGS sequence"/>
</dbReference>
<dbReference type="GO" id="GO:0006567">
    <property type="term" value="P:L-threonine catabolic process"/>
    <property type="evidence" value="ECO:0007669"/>
    <property type="project" value="UniProtKB-UniRule"/>
</dbReference>
<gene>
    <name evidence="7" type="primary">tdh</name>
    <name evidence="7" type="ORF">CUN49_13290</name>
</gene>
<dbReference type="InterPro" id="IPR036291">
    <property type="entry name" value="NAD(P)-bd_dom_sf"/>
</dbReference>
<keyword evidence="2" id="KW-0479">Metal-binding</keyword>
<evidence type="ECO:0000256" key="2">
    <source>
        <dbReference type="ARBA" id="ARBA00022723"/>
    </source>
</evidence>
<dbReference type="GO" id="GO:0008743">
    <property type="term" value="F:L-threonine 3-dehydrogenase activity"/>
    <property type="evidence" value="ECO:0007669"/>
    <property type="project" value="UniProtKB-UniRule"/>
</dbReference>
<dbReference type="NCBIfam" id="NF003808">
    <property type="entry name" value="PRK05396.1"/>
    <property type="match status" value="1"/>
</dbReference>
<organism evidence="7 8">
    <name type="scientific">Candidatus Thermofonsia Clade 1 bacterium</name>
    <dbReference type="NCBI Taxonomy" id="2364210"/>
    <lineage>
        <taxon>Bacteria</taxon>
        <taxon>Bacillati</taxon>
        <taxon>Chloroflexota</taxon>
        <taxon>Candidatus Thermofontia</taxon>
        <taxon>Candidatus Thermofonsia Clade 1</taxon>
    </lineage>
</organism>
<dbReference type="InterPro" id="IPR050129">
    <property type="entry name" value="Zn_alcohol_dh"/>
</dbReference>
<evidence type="ECO:0000259" key="6">
    <source>
        <dbReference type="SMART" id="SM00829"/>
    </source>
</evidence>
<comment type="cofactor">
    <cofactor evidence="1">
        <name>Zn(2+)</name>
        <dbReference type="ChEBI" id="CHEBI:29105"/>
    </cofactor>
</comment>
<keyword evidence="4" id="KW-0560">Oxidoreductase</keyword>
<evidence type="ECO:0000313" key="8">
    <source>
        <dbReference type="Proteomes" id="UP000229681"/>
    </source>
</evidence>
<evidence type="ECO:0000256" key="4">
    <source>
        <dbReference type="ARBA" id="ARBA00023002"/>
    </source>
</evidence>
<dbReference type="InterPro" id="IPR013154">
    <property type="entry name" value="ADH-like_N"/>
</dbReference>
<reference evidence="7 8" key="1">
    <citation type="submission" date="2017-11" db="EMBL/GenBank/DDBJ databases">
        <title>Evolution of Phototrophy in the Chloroflexi Phylum Driven by Horizontal Gene Transfer.</title>
        <authorList>
            <person name="Ward L.M."/>
            <person name="Hemp J."/>
            <person name="Shih P.M."/>
            <person name="Mcglynn S.E."/>
            <person name="Fischer W."/>
        </authorList>
    </citation>
    <scope>NUCLEOTIDE SEQUENCE [LARGE SCALE GENOMIC DNA]</scope>
    <source>
        <strain evidence="7">JP3_13</strain>
    </source>
</reference>
<comment type="caution">
    <text evidence="7">The sequence shown here is derived from an EMBL/GenBank/DDBJ whole genome shotgun (WGS) entry which is preliminary data.</text>
</comment>
<dbReference type="NCBIfam" id="TIGR00692">
    <property type="entry name" value="tdh"/>
    <property type="match status" value="1"/>
</dbReference>
<dbReference type="EMBL" id="PGTM01000247">
    <property type="protein sequence ID" value="PJF34898.1"/>
    <property type="molecule type" value="Genomic_DNA"/>
</dbReference>
<dbReference type="SUPFAM" id="SSF50129">
    <property type="entry name" value="GroES-like"/>
    <property type="match status" value="1"/>
</dbReference>
<dbReference type="SMART" id="SM00829">
    <property type="entry name" value="PKS_ER"/>
    <property type="match status" value="1"/>
</dbReference>
<dbReference type="InterPro" id="IPR004627">
    <property type="entry name" value="L-Threonine_3-DHase"/>
</dbReference>
<evidence type="ECO:0000256" key="5">
    <source>
        <dbReference type="NCBIfam" id="TIGR00692"/>
    </source>
</evidence>
<evidence type="ECO:0000256" key="1">
    <source>
        <dbReference type="ARBA" id="ARBA00001947"/>
    </source>
</evidence>
<protein>
    <recommendedName>
        <fullName evidence="5">L-threonine 3-dehydrogenase</fullName>
        <ecNumber evidence="5">1.1.1.103</ecNumber>
    </recommendedName>
</protein>
<dbReference type="InterPro" id="IPR020843">
    <property type="entry name" value="ER"/>
</dbReference>
<accession>A0A2M8PBG2</accession>
<dbReference type="InterPro" id="IPR011032">
    <property type="entry name" value="GroES-like_sf"/>
</dbReference>
<proteinExistence type="predicted"/>
<sequence>MDFPTKMKAILKAERGLGLRYVEDYPVPRLKHGEVLVKVQAGSICGTDIHIYKWDEWAQRRLKPPFVVGHEIAGTVVACSPEIEHIAIGDQVSLESHVVCNTCYFCRTGRAHLCEKTQIIGVDRDGGFAEYIAIPAQNVWKNPPEMPLTLAVIQENLGNAVHTVMAQDVSAKFVLVTGCGPVGLMAIAVAKAAGARAVIATDISPYRLNLARRMGADRVVDVRHEDLAAAIHACTHGEGVDVLLEMSGAPSAIDQGFAALKEGGEAALLGLAPGAFTFDLNAHVVFKGAIVRGIVGRRLWETWYQARGLLESGALKLDGLVTHTFPMGDFEQAYHTFMSGQSGKIMLIP</sequence>
<dbReference type="InterPro" id="IPR013149">
    <property type="entry name" value="ADH-like_C"/>
</dbReference>
<feature type="domain" description="Enoyl reductase (ER)" evidence="6">
    <location>
        <begin position="16"/>
        <end position="347"/>
    </location>
</feature>
<keyword evidence="3" id="KW-0862">Zinc</keyword>
<dbReference type="PANTHER" id="PTHR43401:SF2">
    <property type="entry name" value="L-THREONINE 3-DEHYDROGENASE"/>
    <property type="match status" value="1"/>
</dbReference>
<dbReference type="Pfam" id="PF08240">
    <property type="entry name" value="ADH_N"/>
    <property type="match status" value="1"/>
</dbReference>
<dbReference type="Pfam" id="PF00107">
    <property type="entry name" value="ADH_zinc_N"/>
    <property type="match status" value="1"/>
</dbReference>
<dbReference type="AlphaFoldDB" id="A0A2M8PBG2"/>
<dbReference type="GO" id="GO:0008270">
    <property type="term" value="F:zinc ion binding"/>
    <property type="evidence" value="ECO:0007669"/>
    <property type="project" value="InterPro"/>
</dbReference>
<dbReference type="SUPFAM" id="SSF51735">
    <property type="entry name" value="NAD(P)-binding Rossmann-fold domains"/>
    <property type="match status" value="1"/>
</dbReference>
<name>A0A2M8PBG2_9CHLR</name>
<dbReference type="Gene3D" id="3.40.50.720">
    <property type="entry name" value="NAD(P)-binding Rossmann-like Domain"/>
    <property type="match status" value="1"/>
</dbReference>
<evidence type="ECO:0000256" key="3">
    <source>
        <dbReference type="ARBA" id="ARBA00022833"/>
    </source>
</evidence>
<evidence type="ECO:0000313" key="7">
    <source>
        <dbReference type="EMBL" id="PJF34898.1"/>
    </source>
</evidence>